<dbReference type="SUPFAM" id="SSF103007">
    <property type="entry name" value="Hypothetical protein TT1725"/>
    <property type="match status" value="1"/>
</dbReference>
<organism evidence="1">
    <name type="scientific">candidate division WOR-3 bacterium</name>
    <dbReference type="NCBI Taxonomy" id="2052148"/>
    <lineage>
        <taxon>Bacteria</taxon>
        <taxon>Bacteria division WOR-3</taxon>
    </lineage>
</organism>
<dbReference type="InterPro" id="IPR007546">
    <property type="entry name" value="DUF503"/>
</dbReference>
<dbReference type="InterPro" id="IPR036746">
    <property type="entry name" value="TT1725-like_sf"/>
</dbReference>
<sequence>MFLGLLYVDCLLGNGHSLKEKRNHLLRLSQRIRNKFNVAISEVEGQNLWQRSSLLVVSLNSSKESLRKNLSAILETMEKEPYFQLLSYEIKDFGLHHFLR</sequence>
<dbReference type="AlphaFoldDB" id="A0A7C3YU41"/>
<comment type="caution">
    <text evidence="1">The sequence shown here is derived from an EMBL/GenBank/DDBJ whole genome shotgun (WGS) entry which is preliminary data.</text>
</comment>
<dbReference type="EMBL" id="DTMQ01000016">
    <property type="protein sequence ID" value="HGE98955.1"/>
    <property type="molecule type" value="Genomic_DNA"/>
</dbReference>
<reference evidence="1" key="1">
    <citation type="journal article" date="2020" name="mSystems">
        <title>Genome- and Community-Level Interaction Insights into Carbon Utilization and Element Cycling Functions of Hydrothermarchaeota in Hydrothermal Sediment.</title>
        <authorList>
            <person name="Zhou Z."/>
            <person name="Liu Y."/>
            <person name="Xu W."/>
            <person name="Pan J."/>
            <person name="Luo Z.H."/>
            <person name="Li M."/>
        </authorList>
    </citation>
    <scope>NUCLEOTIDE SEQUENCE [LARGE SCALE GENOMIC DNA]</scope>
    <source>
        <strain evidence="1">SpSt-906</strain>
    </source>
</reference>
<dbReference type="PANTHER" id="PTHR36441">
    <property type="entry name" value="HYPOTHETICAL CYTOSOLIC PROTEIN"/>
    <property type="match status" value="1"/>
</dbReference>
<gene>
    <name evidence="1" type="ORF">ENX07_02630</name>
</gene>
<protein>
    <submittedName>
        <fullName evidence="1">DUF503 domain-containing protein</fullName>
    </submittedName>
</protein>
<name>A0A7C3YU41_UNCW3</name>
<dbReference type="Gene3D" id="3.30.70.1120">
    <property type="entry name" value="TT1725-like"/>
    <property type="match status" value="1"/>
</dbReference>
<dbReference type="PANTHER" id="PTHR36441:SF1">
    <property type="entry name" value="DUF503 DOMAIN-CONTAINING PROTEIN"/>
    <property type="match status" value="1"/>
</dbReference>
<proteinExistence type="predicted"/>
<evidence type="ECO:0000313" key="1">
    <source>
        <dbReference type="EMBL" id="HGE98955.1"/>
    </source>
</evidence>
<dbReference type="Pfam" id="PF04456">
    <property type="entry name" value="DUF503"/>
    <property type="match status" value="1"/>
</dbReference>
<accession>A0A7C3YU41</accession>